<sequence>MNKKKIIPIMSSLLFFVLLFSLVVPSTAETSSTTIIYKPLFPLNMTISKSAIPFTQDPEFYSFEAYHIIPPNVTPIVVTIAKNLIFNDTGLKPYYERVYIPPGNYSLEILNVTIREFNGTQYDRCAYVYANGIPIFWGSTQEINNSTAEADVTLFENLLQGNVTFELVIQNYYDAKIGITGLYEMNVTLYLYPGQKPQGLPNGFIPIFVNSTCEHICYNYSYVILYPGMPARTQEIQIPNGTYRMMALIYEKGGGNDEFWYACEPATRPILVYYDNLLAGVVNPYETIYTGGIDLFYWKPLTSINTLSFHSPYIIDLTPFLALGNKANITVCVYNLITAYEITQSMAHDWDIAGVILLWVNESNPMICGKLNVAKHEFIDSGPMFFPVFFGECYLEDGHYYLDYSAELKFEHGMENSQVIQKGFYCARQKLTEVYEYAFLDENFMEKAVESGMYNATLCYDVNYPITLNFDTVAVPITNPHVIPFNLTYEQNGTISLGLDYYMKWTFGDYCHEVNTTESLYSVGGFGGIIEIINSYGGAVLVKLSSNYAMTVKNLTSTWLVNGKGFKETFSAEGLQNSTVNFNGYYAYVKESFSSIGSSDPPAQYDIANEIIQIINNKILELEI</sequence>
<name>A0A650CUH6_ACIAM</name>
<dbReference type="InterPro" id="IPR056948">
    <property type="entry name" value="PNGaseA_N"/>
</dbReference>
<accession>A0A650CUH6</accession>
<dbReference type="AlphaFoldDB" id="A0A650CUH6"/>
<dbReference type="Pfam" id="PF12222">
    <property type="entry name" value="PNGaseA"/>
    <property type="match status" value="1"/>
</dbReference>
<evidence type="ECO:0000313" key="3">
    <source>
        <dbReference type="EMBL" id="QGR21489.1"/>
    </source>
</evidence>
<dbReference type="InterPro" id="IPR021102">
    <property type="entry name" value="PNGase_A"/>
</dbReference>
<evidence type="ECO:0000313" key="2">
    <source>
        <dbReference type="EMBL" id="MQL55950.1"/>
    </source>
</evidence>
<dbReference type="PANTHER" id="PTHR31104">
    <property type="entry name" value="PEPTIDE-N4-(N-ACETYL-BETA-GLUCOSAMINYL)ASPARAGINE AMIDASE A PROTEIN"/>
    <property type="match status" value="1"/>
</dbReference>
<evidence type="ECO:0000313" key="5">
    <source>
        <dbReference type="Proteomes" id="UP000474054"/>
    </source>
</evidence>
<dbReference type="EMBL" id="WHYS01000002">
    <property type="protein sequence ID" value="MQL55950.1"/>
    <property type="molecule type" value="Genomic_DNA"/>
</dbReference>
<dbReference type="EMBL" id="CP045482">
    <property type="protein sequence ID" value="QGR21489.1"/>
    <property type="molecule type" value="Genomic_DNA"/>
</dbReference>
<proteinExistence type="predicted"/>
<reference evidence="2 5" key="1">
    <citation type="submission" date="2019-10" db="EMBL/GenBank/DDBJ databases">
        <title>Comparative genomics of sulfur disproportionating microorganisms.</title>
        <authorList>
            <person name="Ward L.M."/>
            <person name="Bertran E."/>
            <person name="Johnston D."/>
        </authorList>
    </citation>
    <scope>NUCLEOTIDE SEQUENCE [LARGE SCALE GENOMIC DNA]</scope>
    <source>
        <strain evidence="2 5">DSM 3772</strain>
    </source>
</reference>
<dbReference type="KEGG" id="aamb:D1866_05435"/>
<gene>
    <name evidence="3" type="ORF">D1866_05435</name>
    <name evidence="2" type="ORF">GFB69_09390</name>
</gene>
<feature type="domain" description="Peptide N-acetyl-beta-D-glucosaminyl asparaginase amidase A N-terminal" evidence="1">
    <location>
        <begin position="99"/>
        <end position="366"/>
    </location>
</feature>
<dbReference type="GeneID" id="42779157"/>
<dbReference type="Proteomes" id="UP000474054">
    <property type="component" value="Unassembled WGS sequence"/>
</dbReference>
<reference evidence="3 4" key="2">
    <citation type="submission" date="2019-10" db="EMBL/GenBank/DDBJ databases">
        <title>Genome Sequences from Six Type Strain Members of the Archaeal Family Sulfolobaceae: Acidianus ambivalens, Acidianus infernus, Metallosphaera prunae, Stygiolobus azoricus, Sulfolobus metallicus, and Sulfurisphaera ohwakuensis.</title>
        <authorList>
            <person name="Counts J.A."/>
            <person name="Kelly R.M."/>
        </authorList>
    </citation>
    <scope>NUCLEOTIDE SEQUENCE [LARGE SCALE GENOMIC DNA]</scope>
    <source>
        <strain evidence="3 4">LEI 10</strain>
    </source>
</reference>
<organism evidence="3 4">
    <name type="scientific">Acidianus ambivalens</name>
    <name type="common">Desulfurolobus ambivalens</name>
    <dbReference type="NCBI Taxonomy" id="2283"/>
    <lineage>
        <taxon>Archaea</taxon>
        <taxon>Thermoproteota</taxon>
        <taxon>Thermoprotei</taxon>
        <taxon>Sulfolobales</taxon>
        <taxon>Sulfolobaceae</taxon>
        <taxon>Acidianus</taxon>
    </lineage>
</organism>
<evidence type="ECO:0000259" key="1">
    <source>
        <dbReference type="Pfam" id="PF12222"/>
    </source>
</evidence>
<dbReference type="RefSeq" id="WP_152942210.1">
    <property type="nucleotide sequence ID" value="NZ_CP045482.1"/>
</dbReference>
<dbReference type="Proteomes" id="UP000426328">
    <property type="component" value="Chromosome"/>
</dbReference>
<keyword evidence="4" id="KW-1185">Reference proteome</keyword>
<protein>
    <submittedName>
        <fullName evidence="3">Glycopeptidase</fullName>
    </submittedName>
</protein>
<evidence type="ECO:0000313" key="4">
    <source>
        <dbReference type="Proteomes" id="UP000426328"/>
    </source>
</evidence>